<comment type="similarity">
    <text evidence="1">Belongs to the antirestriction protein family.</text>
</comment>
<dbReference type="InterPro" id="IPR042297">
    <property type="entry name" value="Antirestriction_sf"/>
</dbReference>
<dbReference type="Gene3D" id="3.30.70.3580">
    <property type="entry name" value="Antirestriction protein"/>
    <property type="match status" value="1"/>
</dbReference>
<protein>
    <submittedName>
        <fullName evidence="2">Antirestriction protein</fullName>
    </submittedName>
</protein>
<name>A0ABT1TK33_9GAMM</name>
<proteinExistence type="inferred from homology"/>
<reference evidence="2 3" key="1">
    <citation type="submission" date="2022-07" db="EMBL/GenBank/DDBJ databases">
        <title>Methylomonas rivi sp. nov., Methylomonas rosea sp. nov., Methylomonas aureus sp. nov. and Methylomonas subterranea sp. nov., four novel methanotrophs isolated from a freshwater creek and the deep terrestrial subsurface.</title>
        <authorList>
            <person name="Abin C."/>
            <person name="Sankaranarayanan K."/>
            <person name="Garner C."/>
            <person name="Sindelar R."/>
            <person name="Kotary K."/>
            <person name="Garner R."/>
            <person name="Barclay S."/>
            <person name="Lawson P."/>
            <person name="Krumholz L."/>
        </authorList>
    </citation>
    <scope>NUCLEOTIDE SEQUENCE [LARGE SCALE GENOMIC DNA]</scope>
    <source>
        <strain evidence="2 3">SURF-2</strain>
    </source>
</reference>
<keyword evidence="3" id="KW-1185">Reference proteome</keyword>
<comment type="caution">
    <text evidence="2">The sequence shown here is derived from an EMBL/GenBank/DDBJ whole genome shotgun (WGS) entry which is preliminary data.</text>
</comment>
<evidence type="ECO:0000313" key="2">
    <source>
        <dbReference type="EMBL" id="MCQ8105831.1"/>
    </source>
</evidence>
<evidence type="ECO:0000256" key="1">
    <source>
        <dbReference type="ARBA" id="ARBA00008618"/>
    </source>
</evidence>
<dbReference type="EMBL" id="JANIBJ010000039">
    <property type="protein sequence ID" value="MCQ8105831.1"/>
    <property type="molecule type" value="Genomic_DNA"/>
</dbReference>
<dbReference type="RefSeq" id="WP_256603863.1">
    <property type="nucleotide sequence ID" value="NZ_JANIBJ010000039.1"/>
</dbReference>
<gene>
    <name evidence="2" type="ORF">NP590_17105</name>
</gene>
<dbReference type="Pfam" id="PF03230">
    <property type="entry name" value="Antirestrict"/>
    <property type="match status" value="1"/>
</dbReference>
<dbReference type="InterPro" id="IPR004914">
    <property type="entry name" value="Antirestrict"/>
</dbReference>
<organism evidence="2 3">
    <name type="scientific">Methylomonas subterranea</name>
    <dbReference type="NCBI Taxonomy" id="2952225"/>
    <lineage>
        <taxon>Bacteria</taxon>
        <taxon>Pseudomonadati</taxon>
        <taxon>Pseudomonadota</taxon>
        <taxon>Gammaproteobacteria</taxon>
        <taxon>Methylococcales</taxon>
        <taxon>Methylococcaceae</taxon>
        <taxon>Methylomonas</taxon>
    </lineage>
</organism>
<dbReference type="Proteomes" id="UP001524499">
    <property type="component" value="Unassembled WGS sequence"/>
</dbReference>
<sequence length="163" mass="18216">MGQPPYHQKAGQFRSGQVYRRYPMLENPVSSSLVADSNRLNFLPTYFGGELMLIGEMLVYQTADELCPDYKGGYWLFHELSNGGFYMAPAFDAPVRISVAGNYFDDVMSPDAAGVVISLFAINKLISAMCWQHDVDALIDRYHFLRAFASEHAEAALIFAAID</sequence>
<accession>A0ABT1TK33</accession>
<evidence type="ECO:0000313" key="3">
    <source>
        <dbReference type="Proteomes" id="UP001524499"/>
    </source>
</evidence>